<dbReference type="Pfam" id="PF09587">
    <property type="entry name" value="PGA_cap"/>
    <property type="match status" value="1"/>
</dbReference>
<name>V8C9L1_9HELI</name>
<dbReference type="PATRIC" id="fig|1357400.3.peg.1082"/>
<evidence type="ECO:0000256" key="2">
    <source>
        <dbReference type="SAM" id="Phobius"/>
    </source>
</evidence>
<dbReference type="Proteomes" id="UP000018731">
    <property type="component" value="Unassembled WGS sequence"/>
</dbReference>
<dbReference type="PANTHER" id="PTHR33393">
    <property type="entry name" value="POLYGLUTAMINE SYNTHESIS ACCESSORY PROTEIN RV0574C-RELATED"/>
    <property type="match status" value="1"/>
</dbReference>
<keyword evidence="5" id="KW-1185">Reference proteome</keyword>
<sequence length="474" mass="54185">MIDSLKNIWQKNFAEFAKKAFAERSICKKNICRKNVCDIHLPKSLPQSHGDDLRDDLRSSLHSALFIHFAKILVAILCACIFASTLSAKSSHSSLRLFMVGDALIHKSVYEDALVQKGQNYANQAQSSHYDFAKMLELIAPISKKHDLAFYNQESILGGTHLGLSTYPRFNSPQEFGLNMLRLGFNLVSLANNHTLDRGEAGVRSMLDFWRKMEARNSTLYTTGSFESFKAQQKIQHKILHKNDISYAMLAYTYGTNGIPLPQGKEYLVNIYTKEMLKRDIEAIRAEVDLLIVSIHWGVEYTHTPTKEQREIAKFLASLGVDIVIGNHPHAIQPIERIGNTLVFYALGNFISAQVGLQKRVGLIASVRIDKIQNARKSTSTINHTTKPHPKKVPKRAQRKSKINNRIYKKIPKKIKLRNIRADLVYTYYKHEQKMSDFKVYPFSLLNDELLPNYQSIYKDYIKIISKDWLIIGL</sequence>
<dbReference type="HOGENOM" id="CLU_038823_0_2_7"/>
<evidence type="ECO:0000313" key="4">
    <source>
        <dbReference type="EMBL" id="ETD24039.1"/>
    </source>
</evidence>
<evidence type="ECO:0000313" key="5">
    <source>
        <dbReference type="Proteomes" id="UP000018731"/>
    </source>
</evidence>
<reference evidence="4 5" key="1">
    <citation type="journal article" date="2014" name="Genome Announc.">
        <title>Draft genome sequences of six enterohepatic helicobacter species isolated from humans and one from rhesus macaques.</title>
        <authorList>
            <person name="Shen Z."/>
            <person name="Sheh A."/>
            <person name="Young S.K."/>
            <person name="Abouelliel A."/>
            <person name="Ward D.V."/>
            <person name="Earl A.M."/>
            <person name="Fox J.G."/>
        </authorList>
    </citation>
    <scope>NUCLEOTIDE SEQUENCE [LARGE SCALE GENOMIC DNA]</scope>
    <source>
        <strain evidence="4 5">MIT 99-5501</strain>
    </source>
</reference>
<dbReference type="EMBL" id="AZJI01000004">
    <property type="protein sequence ID" value="ETD24039.1"/>
    <property type="molecule type" value="Genomic_DNA"/>
</dbReference>
<evidence type="ECO:0000259" key="3">
    <source>
        <dbReference type="SMART" id="SM00854"/>
    </source>
</evidence>
<dbReference type="InterPro" id="IPR029052">
    <property type="entry name" value="Metallo-depent_PP-like"/>
</dbReference>
<evidence type="ECO:0000256" key="1">
    <source>
        <dbReference type="ARBA" id="ARBA00005662"/>
    </source>
</evidence>
<dbReference type="CDD" id="cd07381">
    <property type="entry name" value="MPP_CapA"/>
    <property type="match status" value="1"/>
</dbReference>
<dbReference type="AlphaFoldDB" id="V8C9L1"/>
<accession>V8C9L1</accession>
<organism evidence="4 5">
    <name type="scientific">Helicobacter macacae MIT 99-5501</name>
    <dbReference type="NCBI Taxonomy" id="1357400"/>
    <lineage>
        <taxon>Bacteria</taxon>
        <taxon>Pseudomonadati</taxon>
        <taxon>Campylobacterota</taxon>
        <taxon>Epsilonproteobacteria</taxon>
        <taxon>Campylobacterales</taxon>
        <taxon>Helicobacteraceae</taxon>
        <taxon>Helicobacter</taxon>
    </lineage>
</organism>
<feature type="transmembrane region" description="Helical" evidence="2">
    <location>
        <begin position="64"/>
        <end position="86"/>
    </location>
</feature>
<dbReference type="Gene3D" id="3.60.21.10">
    <property type="match status" value="1"/>
</dbReference>
<dbReference type="PANTHER" id="PTHR33393:SF12">
    <property type="entry name" value="CAPSULE BIOSYNTHESIS PROTEIN CAPA"/>
    <property type="match status" value="1"/>
</dbReference>
<feature type="domain" description="Capsule synthesis protein CapA" evidence="3">
    <location>
        <begin position="96"/>
        <end position="354"/>
    </location>
</feature>
<proteinExistence type="inferred from homology"/>
<keyword evidence="2" id="KW-0812">Transmembrane</keyword>
<comment type="similarity">
    <text evidence="1">Belongs to the CapA family.</text>
</comment>
<dbReference type="eggNOG" id="COG2843">
    <property type="taxonomic scope" value="Bacteria"/>
</dbReference>
<protein>
    <recommendedName>
        <fullName evidence="3">Capsule synthesis protein CapA domain-containing protein</fullName>
    </recommendedName>
</protein>
<dbReference type="SMART" id="SM00854">
    <property type="entry name" value="PGA_cap"/>
    <property type="match status" value="1"/>
</dbReference>
<comment type="caution">
    <text evidence="4">The sequence shown here is derived from an EMBL/GenBank/DDBJ whole genome shotgun (WGS) entry which is preliminary data.</text>
</comment>
<dbReference type="STRING" id="1357400.HMPREF2086_00786"/>
<dbReference type="RefSeq" id="WP_023927510.1">
    <property type="nucleotide sequence ID" value="NZ_KI669454.1"/>
</dbReference>
<dbReference type="InterPro" id="IPR019079">
    <property type="entry name" value="Capsule_synth_CapA"/>
</dbReference>
<keyword evidence="2" id="KW-0472">Membrane</keyword>
<dbReference type="InterPro" id="IPR052169">
    <property type="entry name" value="CW_Biosynth-Accessory"/>
</dbReference>
<dbReference type="SUPFAM" id="SSF56300">
    <property type="entry name" value="Metallo-dependent phosphatases"/>
    <property type="match status" value="1"/>
</dbReference>
<gene>
    <name evidence="4" type="ORF">HMPREF2086_00786</name>
</gene>
<keyword evidence="2" id="KW-1133">Transmembrane helix</keyword>